<dbReference type="Gene3D" id="3.40.50.720">
    <property type="entry name" value="NAD(P)-binding Rossmann-like Domain"/>
    <property type="match status" value="1"/>
</dbReference>
<evidence type="ECO:0000259" key="1">
    <source>
        <dbReference type="Pfam" id="PF01370"/>
    </source>
</evidence>
<dbReference type="AlphaFoldDB" id="A0A1M5EZ81"/>
<dbReference type="PRINTS" id="PR01713">
    <property type="entry name" value="NUCEPIMERASE"/>
</dbReference>
<dbReference type="PANTHER" id="PTHR43245">
    <property type="entry name" value="BIFUNCTIONAL POLYMYXIN RESISTANCE PROTEIN ARNA"/>
    <property type="match status" value="1"/>
</dbReference>
<dbReference type="SUPFAM" id="SSF51735">
    <property type="entry name" value="NAD(P)-binding Rossmann-fold domains"/>
    <property type="match status" value="1"/>
</dbReference>
<keyword evidence="3" id="KW-1185">Reference proteome</keyword>
<dbReference type="STRING" id="1121391.SAMN02745206_02768"/>
<dbReference type="Proteomes" id="UP000184076">
    <property type="component" value="Unassembled WGS sequence"/>
</dbReference>
<organism evidence="2 3">
    <name type="scientific">Desulfacinum infernum DSM 9756</name>
    <dbReference type="NCBI Taxonomy" id="1121391"/>
    <lineage>
        <taxon>Bacteria</taxon>
        <taxon>Pseudomonadati</taxon>
        <taxon>Thermodesulfobacteriota</taxon>
        <taxon>Syntrophobacteria</taxon>
        <taxon>Syntrophobacterales</taxon>
        <taxon>Syntrophobacteraceae</taxon>
        <taxon>Desulfacinum</taxon>
    </lineage>
</organism>
<dbReference type="InterPro" id="IPR050177">
    <property type="entry name" value="Lipid_A_modif_metabolic_enz"/>
</dbReference>
<dbReference type="EMBL" id="FQVB01000029">
    <property type="protein sequence ID" value="SHF84529.1"/>
    <property type="molecule type" value="Genomic_DNA"/>
</dbReference>
<evidence type="ECO:0000313" key="3">
    <source>
        <dbReference type="Proteomes" id="UP000184076"/>
    </source>
</evidence>
<gene>
    <name evidence="2" type="ORF">SAMN02745206_02768</name>
</gene>
<reference evidence="3" key="1">
    <citation type="submission" date="2016-11" db="EMBL/GenBank/DDBJ databases">
        <authorList>
            <person name="Varghese N."/>
            <person name="Submissions S."/>
        </authorList>
    </citation>
    <scope>NUCLEOTIDE SEQUENCE [LARGE SCALE GENOMIC DNA]</scope>
    <source>
        <strain evidence="3">DSM 9756</strain>
    </source>
</reference>
<dbReference type="PANTHER" id="PTHR43245:SF13">
    <property type="entry name" value="UDP-D-APIOSE_UDP-D-XYLOSE SYNTHASE 2"/>
    <property type="match status" value="1"/>
</dbReference>
<protein>
    <submittedName>
        <fullName evidence="2">UDP-glucose 4-epimerase</fullName>
    </submittedName>
</protein>
<sequence length="333" mass="36637">MPKEGSGNGTCVVTGAAGFVGSHLCRRLLDLGCRVIGVDNFFSGHRDNMQEFQDHPRFFFHERSVTERNLLSDLAVDYGPPSVIFHLAAIVSVPYSVEHPQETREVNYLATVRLLEEARNLGCSRFVFAGSAAEYGNDMRLPLKEAYAGGETSWLSPYGEAKYRSSKAVGACGYGPRGVALRCFNIYGPRQDPSSPYSGVISRFAELAVQGEPLTIFGDGRQTRDFVYVSDVVEAYCRAAGLDPSAPKVPAGIYNVGSGTRTSVLELARLILNLTERGESIRFYPERPGDIRHSVASIDAIQAAMAWRPHISLEEGLRRTLRWMQGRRAVKPA</sequence>
<feature type="domain" description="NAD-dependent epimerase/dehydratase" evidence="1">
    <location>
        <begin position="12"/>
        <end position="257"/>
    </location>
</feature>
<dbReference type="Gene3D" id="3.90.25.10">
    <property type="entry name" value="UDP-galactose 4-epimerase, domain 1"/>
    <property type="match status" value="1"/>
</dbReference>
<accession>A0A1M5EZ81</accession>
<dbReference type="InterPro" id="IPR001509">
    <property type="entry name" value="Epimerase_deHydtase"/>
</dbReference>
<dbReference type="Pfam" id="PF01370">
    <property type="entry name" value="Epimerase"/>
    <property type="match status" value="1"/>
</dbReference>
<evidence type="ECO:0000313" key="2">
    <source>
        <dbReference type="EMBL" id="SHF84529.1"/>
    </source>
</evidence>
<dbReference type="InterPro" id="IPR036291">
    <property type="entry name" value="NAD(P)-bd_dom_sf"/>
</dbReference>
<proteinExistence type="predicted"/>
<name>A0A1M5EZ81_9BACT</name>
<dbReference type="OrthoDB" id="9802815at2"/>